<evidence type="ECO:0000256" key="2">
    <source>
        <dbReference type="ARBA" id="ARBA00009592"/>
    </source>
</evidence>
<evidence type="ECO:0000256" key="8">
    <source>
        <dbReference type="ARBA" id="ARBA00022737"/>
    </source>
</evidence>
<feature type="transmembrane region" description="Helical" evidence="12">
    <location>
        <begin position="152"/>
        <end position="173"/>
    </location>
</feature>
<evidence type="ECO:0000256" key="9">
    <source>
        <dbReference type="ARBA" id="ARBA00022989"/>
    </source>
</evidence>
<evidence type="ECO:0000313" key="14">
    <source>
        <dbReference type="Proteomes" id="UP001140206"/>
    </source>
</evidence>
<dbReference type="InterPro" id="IPR032675">
    <property type="entry name" value="LRR_dom_sf"/>
</dbReference>
<dbReference type="PRINTS" id="PR00019">
    <property type="entry name" value="LEURICHRPT"/>
</dbReference>
<dbReference type="Proteomes" id="UP001140206">
    <property type="component" value="Chromosome 5"/>
</dbReference>
<dbReference type="InterPro" id="IPR001611">
    <property type="entry name" value="Leu-rich_rpt"/>
</dbReference>
<keyword evidence="5" id="KW-0433">Leucine-rich repeat</keyword>
<dbReference type="SUPFAM" id="SSF52058">
    <property type="entry name" value="L domain-like"/>
    <property type="match status" value="1"/>
</dbReference>
<comment type="caution">
    <text evidence="13">The sequence shown here is derived from an EMBL/GenBank/DDBJ whole genome shotgun (WGS) entry which is preliminary data.</text>
</comment>
<sequence>MSWLTTLNLSNNYLSGSIPDSLSKLRQLESLDLSYNALTGKIPRGLTNLSSLAAFSVAYNNLSGPTLGVQPQFDTFDNRSYEGNPNLCGPPLSQSCFSNHDTKLPSFPDGAEDHRRDESIDFLILFGSFALFFVVSFWGFMAVLYFKRDWRFALFTMVDEFGDMIYVRVVLFVRKIRAARRDN</sequence>
<proteinExistence type="inferred from homology"/>
<evidence type="ECO:0000256" key="11">
    <source>
        <dbReference type="ARBA" id="ARBA00037847"/>
    </source>
</evidence>
<keyword evidence="10 12" id="KW-0472">Membrane</keyword>
<gene>
    <name evidence="13" type="ORF">LUZ62_079897</name>
</gene>
<dbReference type="AlphaFoldDB" id="A0AAV8BQN4"/>
<dbReference type="FunFam" id="3.80.10.10:FF:000722">
    <property type="entry name" value="Leucine-rich repeat receptor-like protein kinase"/>
    <property type="match status" value="1"/>
</dbReference>
<keyword evidence="13" id="KW-0675">Receptor</keyword>
<keyword evidence="14" id="KW-1185">Reference proteome</keyword>
<keyword evidence="9 12" id="KW-1133">Transmembrane helix</keyword>
<accession>A0AAV8BQN4</accession>
<keyword evidence="6 12" id="KW-0812">Transmembrane</keyword>
<comment type="subcellular location">
    <subcellularLocation>
        <location evidence="1">Cell membrane</location>
    </subcellularLocation>
    <subcellularLocation>
        <location evidence="11">Endomembrane system</location>
        <topology evidence="11">Single-pass membrane protein</topology>
    </subcellularLocation>
</comment>
<evidence type="ECO:0000256" key="4">
    <source>
        <dbReference type="ARBA" id="ARBA00022553"/>
    </source>
</evidence>
<keyword evidence="8" id="KW-0677">Repeat</keyword>
<dbReference type="GO" id="GO:0005886">
    <property type="term" value="C:plasma membrane"/>
    <property type="evidence" value="ECO:0007669"/>
    <property type="project" value="UniProtKB-SubCell"/>
</dbReference>
<dbReference type="PANTHER" id="PTHR48062:SF52">
    <property type="entry name" value="RECEPTOR-LIKE PROTEIN 8-RELATED"/>
    <property type="match status" value="1"/>
</dbReference>
<organism evidence="13 14">
    <name type="scientific">Rhynchospora pubera</name>
    <dbReference type="NCBI Taxonomy" id="906938"/>
    <lineage>
        <taxon>Eukaryota</taxon>
        <taxon>Viridiplantae</taxon>
        <taxon>Streptophyta</taxon>
        <taxon>Embryophyta</taxon>
        <taxon>Tracheophyta</taxon>
        <taxon>Spermatophyta</taxon>
        <taxon>Magnoliopsida</taxon>
        <taxon>Liliopsida</taxon>
        <taxon>Poales</taxon>
        <taxon>Cyperaceae</taxon>
        <taxon>Cyperoideae</taxon>
        <taxon>Rhynchosporeae</taxon>
        <taxon>Rhynchospora</taxon>
    </lineage>
</organism>
<evidence type="ECO:0000313" key="13">
    <source>
        <dbReference type="EMBL" id="KAJ4745492.1"/>
    </source>
</evidence>
<dbReference type="PANTHER" id="PTHR48062">
    <property type="entry name" value="RECEPTOR-LIKE PROTEIN 14"/>
    <property type="match status" value="1"/>
</dbReference>
<evidence type="ECO:0000256" key="6">
    <source>
        <dbReference type="ARBA" id="ARBA00022692"/>
    </source>
</evidence>
<feature type="transmembrane region" description="Helical" evidence="12">
    <location>
        <begin position="122"/>
        <end position="146"/>
    </location>
</feature>
<evidence type="ECO:0000256" key="5">
    <source>
        <dbReference type="ARBA" id="ARBA00022614"/>
    </source>
</evidence>
<evidence type="ECO:0000256" key="7">
    <source>
        <dbReference type="ARBA" id="ARBA00022729"/>
    </source>
</evidence>
<protein>
    <submittedName>
        <fullName evidence="13">Receptor like protein 56</fullName>
    </submittedName>
</protein>
<dbReference type="PROSITE" id="PS51450">
    <property type="entry name" value="LRR"/>
    <property type="match status" value="1"/>
</dbReference>
<evidence type="ECO:0000256" key="10">
    <source>
        <dbReference type="ARBA" id="ARBA00023136"/>
    </source>
</evidence>
<keyword evidence="4" id="KW-0597">Phosphoprotein</keyword>
<dbReference type="EMBL" id="JAMFTS010000005">
    <property type="protein sequence ID" value="KAJ4745492.1"/>
    <property type="molecule type" value="Genomic_DNA"/>
</dbReference>
<comment type="similarity">
    <text evidence="2">Belongs to the RLP family.</text>
</comment>
<name>A0AAV8BQN4_9POAL</name>
<dbReference type="Pfam" id="PF13855">
    <property type="entry name" value="LRR_8"/>
    <property type="match status" value="1"/>
</dbReference>
<reference evidence="13" key="1">
    <citation type="submission" date="2022-08" db="EMBL/GenBank/DDBJ databases">
        <authorList>
            <person name="Marques A."/>
        </authorList>
    </citation>
    <scope>NUCLEOTIDE SEQUENCE</scope>
    <source>
        <strain evidence="13">RhyPub2mFocal</strain>
        <tissue evidence="13">Leaves</tissue>
    </source>
</reference>
<keyword evidence="7" id="KW-0732">Signal</keyword>
<keyword evidence="3" id="KW-1003">Cell membrane</keyword>
<evidence type="ECO:0000256" key="12">
    <source>
        <dbReference type="SAM" id="Phobius"/>
    </source>
</evidence>
<dbReference type="InterPro" id="IPR051502">
    <property type="entry name" value="RLP_Defense_Trigger"/>
</dbReference>
<evidence type="ECO:0000256" key="1">
    <source>
        <dbReference type="ARBA" id="ARBA00004236"/>
    </source>
</evidence>
<dbReference type="Gene3D" id="3.80.10.10">
    <property type="entry name" value="Ribonuclease Inhibitor"/>
    <property type="match status" value="1"/>
</dbReference>
<evidence type="ECO:0000256" key="3">
    <source>
        <dbReference type="ARBA" id="ARBA00022475"/>
    </source>
</evidence>
<dbReference type="GO" id="GO:0012505">
    <property type="term" value="C:endomembrane system"/>
    <property type="evidence" value="ECO:0007669"/>
    <property type="project" value="UniProtKB-SubCell"/>
</dbReference>